<dbReference type="InterPro" id="IPR009000">
    <property type="entry name" value="Transl_B-barrel_sf"/>
</dbReference>
<keyword evidence="9" id="KW-1185">Reference proteome</keyword>
<keyword evidence="4 5" id="KW-0143">Chaperone</keyword>
<dbReference type="GO" id="GO:0043022">
    <property type="term" value="F:ribosome binding"/>
    <property type="evidence" value="ECO:0007669"/>
    <property type="project" value="InterPro"/>
</dbReference>
<dbReference type="GO" id="GO:0042274">
    <property type="term" value="P:ribosomal small subunit biogenesis"/>
    <property type="evidence" value="ECO:0007669"/>
    <property type="project" value="UniProtKB-UniRule"/>
</dbReference>
<evidence type="ECO:0000256" key="4">
    <source>
        <dbReference type="ARBA" id="ARBA00023186"/>
    </source>
</evidence>
<protein>
    <recommendedName>
        <fullName evidence="5">Ribosome maturation factor RimM</fullName>
    </recommendedName>
</protein>
<comment type="function">
    <text evidence="5">An accessory protein needed during the final step in the assembly of 30S ribosomal subunit, possibly for assembly of the head region. Essential for efficient processing of 16S rRNA. May be needed both before and after RbfA during the maturation of 16S rRNA. It has affinity for free ribosomal 30S subunits but not for 70S ribosomes.</text>
</comment>
<feature type="domain" description="RimM N-terminal" evidence="6">
    <location>
        <begin position="15"/>
        <end position="92"/>
    </location>
</feature>
<comment type="caution">
    <text evidence="8">The sequence shown here is derived from an EMBL/GenBank/DDBJ whole genome shotgun (WGS) entry which is preliminary data.</text>
</comment>
<feature type="domain" description="Ribosome maturation factor RimM PRC barrel" evidence="7">
    <location>
        <begin position="105"/>
        <end position="166"/>
    </location>
</feature>
<dbReference type="HAMAP" id="MF_00014">
    <property type="entry name" value="Ribosome_mat_RimM"/>
    <property type="match status" value="1"/>
</dbReference>
<gene>
    <name evidence="5" type="primary">rimM</name>
    <name evidence="8" type="ORF">GGR08_000081</name>
</gene>
<dbReference type="Gene3D" id="2.30.30.240">
    <property type="entry name" value="PRC-barrel domain"/>
    <property type="match status" value="1"/>
</dbReference>
<dbReference type="RefSeq" id="WP_183193441.1">
    <property type="nucleotide sequence ID" value="NZ_JACIFE010000001.1"/>
</dbReference>
<evidence type="ECO:0000256" key="5">
    <source>
        <dbReference type="HAMAP-Rule" id="MF_00014"/>
    </source>
</evidence>
<dbReference type="Pfam" id="PF01782">
    <property type="entry name" value="RimM"/>
    <property type="match status" value="1"/>
</dbReference>
<dbReference type="Proteomes" id="UP000585970">
    <property type="component" value="Unassembled WGS sequence"/>
</dbReference>
<dbReference type="PANTHER" id="PTHR33692">
    <property type="entry name" value="RIBOSOME MATURATION FACTOR RIMM"/>
    <property type="match status" value="1"/>
</dbReference>
<accession>A0A840DS49</accession>
<dbReference type="SUPFAM" id="SSF50346">
    <property type="entry name" value="PRC-barrel domain"/>
    <property type="match status" value="1"/>
</dbReference>
<comment type="subcellular location">
    <subcellularLocation>
        <location evidence="5">Cytoplasm</location>
    </subcellularLocation>
</comment>
<name>A0A840DS49_9HYPH</name>
<sequence length="185" mass="21038">MEYNKEKLKNKVYLAIIGMPHGIKGDVFVKILGAEPQRFKSYDIFYDDMGRSYEIVTLRIQKNKVIVHFKGVENRNAAEALKGIRLYVMRDQLIDDLGEDEFYQVDLIGLRVQDCKGEVLGEVCSFFNFGAGDLLEIHLKTGKKVLIPFSKAAVPEICIDSGFLVIDSMAAGFNYSRENDKREMV</sequence>
<reference evidence="8 9" key="1">
    <citation type="submission" date="2020-08" db="EMBL/GenBank/DDBJ databases">
        <title>Genomic Encyclopedia of Type Strains, Phase IV (KMG-IV): sequencing the most valuable type-strain genomes for metagenomic binning, comparative biology and taxonomic classification.</title>
        <authorList>
            <person name="Goeker M."/>
        </authorList>
    </citation>
    <scope>NUCLEOTIDE SEQUENCE [LARGE SCALE GENOMIC DNA]</scope>
    <source>
        <strain evidence="8 9">DSM 100694</strain>
    </source>
</reference>
<dbReference type="NCBIfam" id="TIGR02273">
    <property type="entry name" value="16S_RimM"/>
    <property type="match status" value="1"/>
</dbReference>
<keyword evidence="1 5" id="KW-0963">Cytoplasm</keyword>
<evidence type="ECO:0000313" key="9">
    <source>
        <dbReference type="Proteomes" id="UP000585970"/>
    </source>
</evidence>
<dbReference type="GO" id="GO:0005840">
    <property type="term" value="C:ribosome"/>
    <property type="evidence" value="ECO:0007669"/>
    <property type="project" value="InterPro"/>
</dbReference>
<evidence type="ECO:0000313" key="8">
    <source>
        <dbReference type="EMBL" id="MBB4075800.1"/>
    </source>
</evidence>
<evidence type="ECO:0000259" key="6">
    <source>
        <dbReference type="Pfam" id="PF01782"/>
    </source>
</evidence>
<organism evidence="8 9">
    <name type="scientific">Bartonella fuyuanensis</name>
    <dbReference type="NCBI Taxonomy" id="1460968"/>
    <lineage>
        <taxon>Bacteria</taxon>
        <taxon>Pseudomonadati</taxon>
        <taxon>Pseudomonadota</taxon>
        <taxon>Alphaproteobacteria</taxon>
        <taxon>Hyphomicrobiales</taxon>
        <taxon>Bartonellaceae</taxon>
        <taxon>Bartonella</taxon>
    </lineage>
</organism>
<comment type="similarity">
    <text evidence="5">Belongs to the RimM family.</text>
</comment>
<dbReference type="GO" id="GO:0006364">
    <property type="term" value="P:rRNA processing"/>
    <property type="evidence" value="ECO:0007669"/>
    <property type="project" value="UniProtKB-UniRule"/>
</dbReference>
<dbReference type="AlphaFoldDB" id="A0A840DS49"/>
<keyword evidence="3 5" id="KW-0698">rRNA processing</keyword>
<evidence type="ECO:0000259" key="7">
    <source>
        <dbReference type="Pfam" id="PF24986"/>
    </source>
</evidence>
<evidence type="ECO:0000256" key="2">
    <source>
        <dbReference type="ARBA" id="ARBA00022517"/>
    </source>
</evidence>
<comment type="domain">
    <text evidence="5">The PRC barrel domain binds ribosomal protein uS19.</text>
</comment>
<dbReference type="InterPro" id="IPR002676">
    <property type="entry name" value="RimM_N"/>
</dbReference>
<dbReference type="InterPro" id="IPR011961">
    <property type="entry name" value="RimM"/>
</dbReference>
<dbReference type="InterPro" id="IPR011033">
    <property type="entry name" value="PRC_barrel-like_sf"/>
</dbReference>
<dbReference type="InterPro" id="IPR056792">
    <property type="entry name" value="PRC_RimM"/>
</dbReference>
<dbReference type="Pfam" id="PF24986">
    <property type="entry name" value="PRC_RimM"/>
    <property type="match status" value="1"/>
</dbReference>
<dbReference type="EMBL" id="JACIFE010000001">
    <property type="protein sequence ID" value="MBB4075800.1"/>
    <property type="molecule type" value="Genomic_DNA"/>
</dbReference>
<evidence type="ECO:0000256" key="1">
    <source>
        <dbReference type="ARBA" id="ARBA00022490"/>
    </source>
</evidence>
<comment type="subunit">
    <text evidence="5">Binds ribosomal protein uS19.</text>
</comment>
<keyword evidence="2 5" id="KW-0690">Ribosome biogenesis</keyword>
<proteinExistence type="inferred from homology"/>
<dbReference type="InterPro" id="IPR036976">
    <property type="entry name" value="RimM_N_sf"/>
</dbReference>
<dbReference type="SUPFAM" id="SSF50447">
    <property type="entry name" value="Translation proteins"/>
    <property type="match status" value="1"/>
</dbReference>
<dbReference type="GO" id="GO:0005737">
    <property type="term" value="C:cytoplasm"/>
    <property type="evidence" value="ECO:0007669"/>
    <property type="project" value="UniProtKB-SubCell"/>
</dbReference>
<dbReference type="PANTHER" id="PTHR33692:SF1">
    <property type="entry name" value="RIBOSOME MATURATION FACTOR RIMM"/>
    <property type="match status" value="1"/>
</dbReference>
<dbReference type="Gene3D" id="2.40.30.60">
    <property type="entry name" value="RimM"/>
    <property type="match status" value="1"/>
</dbReference>
<evidence type="ECO:0000256" key="3">
    <source>
        <dbReference type="ARBA" id="ARBA00022552"/>
    </source>
</evidence>